<organism evidence="2 3">
    <name type="scientific">Thermomonas brevis</name>
    <dbReference type="NCBI Taxonomy" id="215691"/>
    <lineage>
        <taxon>Bacteria</taxon>
        <taxon>Pseudomonadati</taxon>
        <taxon>Pseudomonadota</taxon>
        <taxon>Gammaproteobacteria</taxon>
        <taxon>Lysobacterales</taxon>
        <taxon>Lysobacteraceae</taxon>
        <taxon>Thermomonas</taxon>
    </lineage>
</organism>
<dbReference type="InterPro" id="IPR010982">
    <property type="entry name" value="Lambda_DNA-bd_dom_sf"/>
</dbReference>
<dbReference type="Proteomes" id="UP000515977">
    <property type="component" value="Chromosome"/>
</dbReference>
<sequence>MTGSTHNSDYRLLLGVLRDARQRQGVSQVELASRLGNTQTFVSKCERGERRIDFVEFVEFAEALGVPPETLLADYLGQRSNSGFKDRKAARRGKTRKGM</sequence>
<dbReference type="Pfam" id="PF01381">
    <property type="entry name" value="HTH_3"/>
    <property type="match status" value="1"/>
</dbReference>
<dbReference type="KEGG" id="tbv:H9L17_06675"/>
<protein>
    <submittedName>
        <fullName evidence="2">Helix-turn-helix transcriptional regulator</fullName>
    </submittedName>
</protein>
<gene>
    <name evidence="2" type="ORF">H9L17_06675</name>
</gene>
<proteinExistence type="predicted"/>
<evidence type="ECO:0000313" key="3">
    <source>
        <dbReference type="Proteomes" id="UP000515977"/>
    </source>
</evidence>
<name>A0A7G9QXR6_9GAMM</name>
<reference evidence="2 3" key="1">
    <citation type="submission" date="2020-08" db="EMBL/GenBank/DDBJ databases">
        <title>Genome sequence of Thermomonas brevis KACC 16975T.</title>
        <authorList>
            <person name="Hyun D.-W."/>
            <person name="Bae J.-W."/>
        </authorList>
    </citation>
    <scope>NUCLEOTIDE SEQUENCE [LARGE SCALE GENOMIC DNA]</scope>
    <source>
        <strain evidence="2 3">KACC 16975</strain>
    </source>
</reference>
<dbReference type="Gene3D" id="1.10.260.40">
    <property type="entry name" value="lambda repressor-like DNA-binding domains"/>
    <property type="match status" value="1"/>
</dbReference>
<dbReference type="EMBL" id="CP060711">
    <property type="protein sequence ID" value="QNN48141.1"/>
    <property type="molecule type" value="Genomic_DNA"/>
</dbReference>
<dbReference type="CDD" id="cd00093">
    <property type="entry name" value="HTH_XRE"/>
    <property type="match status" value="1"/>
</dbReference>
<dbReference type="PROSITE" id="PS50943">
    <property type="entry name" value="HTH_CROC1"/>
    <property type="match status" value="1"/>
</dbReference>
<evidence type="ECO:0000313" key="2">
    <source>
        <dbReference type="EMBL" id="QNN48141.1"/>
    </source>
</evidence>
<accession>A0A7G9QXR6</accession>
<dbReference type="GO" id="GO:0003677">
    <property type="term" value="F:DNA binding"/>
    <property type="evidence" value="ECO:0007669"/>
    <property type="project" value="InterPro"/>
</dbReference>
<keyword evidence="3" id="KW-1185">Reference proteome</keyword>
<dbReference type="InterPro" id="IPR001387">
    <property type="entry name" value="Cro/C1-type_HTH"/>
</dbReference>
<feature type="domain" description="HTH cro/C1-type" evidence="1">
    <location>
        <begin position="17"/>
        <end position="71"/>
    </location>
</feature>
<dbReference type="SUPFAM" id="SSF47413">
    <property type="entry name" value="lambda repressor-like DNA-binding domains"/>
    <property type="match status" value="1"/>
</dbReference>
<dbReference type="AlphaFoldDB" id="A0A7G9QXR6"/>
<evidence type="ECO:0000259" key="1">
    <source>
        <dbReference type="PROSITE" id="PS50943"/>
    </source>
</evidence>
<dbReference type="SMART" id="SM00530">
    <property type="entry name" value="HTH_XRE"/>
    <property type="match status" value="1"/>
</dbReference>